<dbReference type="PROSITE" id="PS00136">
    <property type="entry name" value="SUBTILASE_ASP"/>
    <property type="match status" value="1"/>
</dbReference>
<dbReference type="InterPro" id="IPR036852">
    <property type="entry name" value="Peptidase_S8/S53_dom_sf"/>
</dbReference>
<evidence type="ECO:0000256" key="1">
    <source>
        <dbReference type="ARBA" id="ARBA00011073"/>
    </source>
</evidence>
<evidence type="ECO:0000256" key="6">
    <source>
        <dbReference type="ARBA" id="ARBA00022737"/>
    </source>
</evidence>
<dbReference type="InterPro" id="IPR050131">
    <property type="entry name" value="Peptidase_S8_subtilisin-like"/>
</dbReference>
<evidence type="ECO:0000256" key="12">
    <source>
        <dbReference type="SAM" id="Coils"/>
    </source>
</evidence>
<feature type="chain" id="PRO_5026837162" evidence="13">
    <location>
        <begin position="25"/>
        <end position="1421"/>
    </location>
</feature>
<evidence type="ECO:0000313" key="18">
    <source>
        <dbReference type="Proteomes" id="UP000469523"/>
    </source>
</evidence>
<dbReference type="Gene3D" id="2.60.40.1710">
    <property type="entry name" value="Subtilisin-like superfamily"/>
    <property type="match status" value="1"/>
</dbReference>
<dbReference type="Proteomes" id="UP000469523">
    <property type="component" value="Unassembled WGS sequence"/>
</dbReference>
<keyword evidence="18" id="KW-1185">Reference proteome</keyword>
<dbReference type="InterPro" id="IPR000209">
    <property type="entry name" value="Peptidase_S8/S53_dom"/>
</dbReference>
<keyword evidence="5 13" id="KW-0732">Signal</keyword>
<evidence type="ECO:0000259" key="16">
    <source>
        <dbReference type="Pfam" id="PF06280"/>
    </source>
</evidence>
<dbReference type="PANTHER" id="PTHR43806">
    <property type="entry name" value="PEPTIDASE S8"/>
    <property type="match status" value="1"/>
</dbReference>
<dbReference type="Gene3D" id="3.40.50.200">
    <property type="entry name" value="Peptidase S8/S53 domain"/>
    <property type="match status" value="1"/>
</dbReference>
<keyword evidence="6" id="KW-0677">Repeat</keyword>
<name>A0A6N7Y5R8_9FIRM</name>
<evidence type="ECO:0000256" key="4">
    <source>
        <dbReference type="ARBA" id="ARBA00022670"/>
    </source>
</evidence>
<keyword evidence="8 10" id="KW-0720">Serine protease</keyword>
<dbReference type="Gene3D" id="3.50.30.30">
    <property type="match status" value="1"/>
</dbReference>
<feature type="domain" description="PA" evidence="15">
    <location>
        <begin position="447"/>
        <end position="520"/>
    </location>
</feature>
<dbReference type="PRINTS" id="PR00723">
    <property type="entry name" value="SUBTILISIN"/>
</dbReference>
<dbReference type="GO" id="GO:0016020">
    <property type="term" value="C:membrane"/>
    <property type="evidence" value="ECO:0007669"/>
    <property type="project" value="InterPro"/>
</dbReference>
<feature type="active site" description="Charge relay system" evidence="9 10">
    <location>
        <position position="199"/>
    </location>
</feature>
<dbReference type="PROSITE" id="PS00137">
    <property type="entry name" value="SUBTILASE_HIS"/>
    <property type="match status" value="1"/>
</dbReference>
<dbReference type="InterPro" id="IPR015500">
    <property type="entry name" value="Peptidase_S8_subtilisin-rel"/>
</dbReference>
<dbReference type="InterPro" id="IPR022398">
    <property type="entry name" value="Peptidase_S8_His-AS"/>
</dbReference>
<evidence type="ECO:0000256" key="7">
    <source>
        <dbReference type="ARBA" id="ARBA00022801"/>
    </source>
</evidence>
<keyword evidence="2" id="KW-0134">Cell wall</keyword>
<evidence type="ECO:0000256" key="8">
    <source>
        <dbReference type="ARBA" id="ARBA00022825"/>
    </source>
</evidence>
<dbReference type="SUPFAM" id="SSF52743">
    <property type="entry name" value="Subtilisin-like"/>
    <property type="match status" value="1"/>
</dbReference>
<evidence type="ECO:0000256" key="5">
    <source>
        <dbReference type="ARBA" id="ARBA00022729"/>
    </source>
</evidence>
<feature type="domain" description="C5a peptidase/Subtilisin-like protease SBT2-like Fn3-like" evidence="16">
    <location>
        <begin position="672"/>
        <end position="782"/>
    </location>
</feature>
<protein>
    <submittedName>
        <fullName evidence="17">S8 family serine peptidase</fullName>
    </submittedName>
</protein>
<gene>
    <name evidence="17" type="ORF">FYJ83_18245</name>
</gene>
<dbReference type="InterPro" id="IPR010435">
    <property type="entry name" value="C5a/SBT2-like_Fn3"/>
</dbReference>
<reference evidence="17 18" key="1">
    <citation type="submission" date="2019-09" db="EMBL/GenBank/DDBJ databases">
        <title>In-depth cultivation of the pig gut microbiome towards novel bacterial diversity and tailored functional studies.</title>
        <authorList>
            <person name="Wylensek D."/>
            <person name="Hitch T.C.A."/>
            <person name="Clavel T."/>
        </authorList>
    </citation>
    <scope>NUCLEOTIDE SEQUENCE [LARGE SCALE GENOMIC DNA]</scope>
    <source>
        <strain evidence="17 18">WCA3-693-APC-4?</strain>
    </source>
</reference>
<dbReference type="InterPro" id="IPR046450">
    <property type="entry name" value="PA_dom_sf"/>
</dbReference>
<dbReference type="Pfam" id="PF06280">
    <property type="entry name" value="fn3_5"/>
    <property type="match status" value="1"/>
</dbReference>
<feature type="active site" description="Charge relay system" evidence="9 10">
    <location>
        <position position="261"/>
    </location>
</feature>
<evidence type="ECO:0000259" key="15">
    <source>
        <dbReference type="Pfam" id="PF02225"/>
    </source>
</evidence>
<evidence type="ECO:0000313" key="17">
    <source>
        <dbReference type="EMBL" id="MSU03400.1"/>
    </source>
</evidence>
<evidence type="ECO:0000256" key="10">
    <source>
        <dbReference type="PROSITE-ProRule" id="PRU01240"/>
    </source>
</evidence>
<keyword evidence="12" id="KW-0175">Coiled coil</keyword>
<dbReference type="Pfam" id="PF00082">
    <property type="entry name" value="Peptidase_S8"/>
    <property type="match status" value="1"/>
</dbReference>
<dbReference type="PROSITE" id="PS00138">
    <property type="entry name" value="SUBTILASE_SER"/>
    <property type="match status" value="1"/>
</dbReference>
<evidence type="ECO:0000256" key="9">
    <source>
        <dbReference type="PIRSR" id="PIRSR615500-1"/>
    </source>
</evidence>
<dbReference type="InterPro" id="IPR034216">
    <property type="entry name" value="C5a_Peptidase"/>
</dbReference>
<feature type="signal peptide" evidence="13">
    <location>
        <begin position="1"/>
        <end position="24"/>
    </location>
</feature>
<evidence type="ECO:0000259" key="14">
    <source>
        <dbReference type="Pfam" id="PF00082"/>
    </source>
</evidence>
<evidence type="ECO:0000256" key="3">
    <source>
        <dbReference type="ARBA" id="ARBA00022525"/>
    </source>
</evidence>
<dbReference type="InterPro" id="IPR023827">
    <property type="entry name" value="Peptidase_S8_Asp-AS"/>
</dbReference>
<dbReference type="Pfam" id="PF02225">
    <property type="entry name" value="PA"/>
    <property type="match status" value="1"/>
</dbReference>
<comment type="similarity">
    <text evidence="1 10 11">Belongs to the peptidase S8 family.</text>
</comment>
<feature type="domain" description="Peptidase S8/S53" evidence="14">
    <location>
        <begin position="190"/>
        <end position="648"/>
    </location>
</feature>
<organism evidence="17 18">
    <name type="scientific">Tissierella pigra</name>
    <dbReference type="NCBI Taxonomy" id="2607614"/>
    <lineage>
        <taxon>Bacteria</taxon>
        <taxon>Bacillati</taxon>
        <taxon>Bacillota</taxon>
        <taxon>Tissierellia</taxon>
        <taxon>Tissierellales</taxon>
        <taxon>Tissierellaceae</taxon>
        <taxon>Tissierella</taxon>
    </lineage>
</organism>
<comment type="caution">
    <text evidence="17">The sequence shown here is derived from an EMBL/GenBank/DDBJ whole genome shotgun (WGS) entry which is preliminary data.</text>
</comment>
<keyword evidence="4 10" id="KW-0645">Protease</keyword>
<dbReference type="Gene3D" id="2.60.40.4070">
    <property type="match status" value="1"/>
</dbReference>
<accession>A0A6N7Y5R8</accession>
<dbReference type="SUPFAM" id="SSF52025">
    <property type="entry name" value="PA domain"/>
    <property type="match status" value="1"/>
</dbReference>
<feature type="active site" description="Charge relay system" evidence="9 10">
    <location>
        <position position="586"/>
    </location>
</feature>
<dbReference type="EMBL" id="VUNQ01000070">
    <property type="protein sequence ID" value="MSU03400.1"/>
    <property type="molecule type" value="Genomic_DNA"/>
</dbReference>
<evidence type="ECO:0000256" key="13">
    <source>
        <dbReference type="SAM" id="SignalP"/>
    </source>
</evidence>
<evidence type="ECO:0000256" key="11">
    <source>
        <dbReference type="RuleBase" id="RU003355"/>
    </source>
</evidence>
<sequence>MKKMNRFLALLLVLTLIIPGFTFAENENSTQGEVLTRVTDKFKADENAEKIKLEDELGEFFEDDDEVRIIVELKSDPSIVYATERNLSYEEMSESSIKQVERRIDEEQRQVKKNIEANRVDMKFINSFNTTFNGFSGMVKFEDIEVIESLPQVNKVYISNEYERPEIIPDMDTSKDMIGTLPTWDTGYKGEGTVVAIIDTGIDPSHRDMVLSEGIDQKITRKTLEGKNLLGKYYTEKVPYGYNYYDLNDEILDLGPDASMHGMHVAGTAGANGNINNGGIKGVAPECQLLAMKVFSNDPIYSTTFSDIYLVAIDEAIRLGADVLNMSLGSTASFYVPESAENVAITNATNNGIVCSVSAGNSGSMTYGWTANPWKQNPDIGVVGAPGINTDTIQVASIENTHQKANGLTYIKNGKEHNIPMAVAGSINPAKTLLGPQLFVDGGSGHPSELTNVAGKVALVVRGGLTSNFTEKIENAQAAGAIGVIVRNHEAGGEALVNMATPPGQNIPAVFIGYKGGLDLLGLEEKLLTFSDMMMTIPNPNAGKMADSTSWGVTPSLEFKPEITAPGAQIYSTLNDNKYGTMSGTSMAAPHVAGGSALVMEYIKEHEIYGELDLAEQTRLAKVLLMNTAIPVLDQYETEYSPRRQGAGIMDLYGAVSTPVRVVDARTNEAKIELKDFENTEFTMKFKAINDSNTDITYNVDVTVLTDYINELGFNILLSDYIYDADIDKPDSVTVPANGEYVFEVTVDIGTDSTVYRNMFVEGFVTLLDPTDEKPTLSIPYVGFYGDWGEPTILDGMRFIDPAGSSYFNTSGMLYRDAKGNGYFYTTPHIFMNPGTVAGNEKGTGNIMPYLSFMRNAESVNYNILDSEGNLLRTILMQQYKRKNYINGGRNQPVGMVTAAQWDGIVNGEIVPDGNYFYEIAAKIHYSGAEVQSKKIPITIDTVGPEISNLSYNPQTNKLTWNSVDKGIGILGFMFNINGQEMEAVVPGEEGKTSYELDIKSYITDAKEYNVEVISVDKLYNTNSSELTFNIDNTHPYIYIYEPKLLEMYTTNDILFEGYVANFSLLDKVLVNNVEADIEFKDHVDLQHPDDPSTRIYSGPAFKFTKTLTMEDGYQEAKIEAVSKTGASSSLVRRFYVDTTDPELNIDILNIDKESKTAELEITMMDNLGYLELFLGDSQIYIYDYPLIIVEPANETISHTVNLVEGDNYFLFTLKDKAGHSTVKSVIVNLESGEEPQEPSIRNIKPSRDVELEAGGTLNISFNAPIGGSAYYRMLLPLEVSRSSYGIPMTEESPGLYTATWTAPDGFIASNLAIEVVYVAEDSTEIFETAEGRVTVKGAMKNIPANSIILGDEAFDMDLLDNDASAQRKLTEWYNTGKPVYIKLGSNTIVDEDGNLVDLDILPNRLIHKDAFGTIRIFERY</sequence>
<dbReference type="PROSITE" id="PS51892">
    <property type="entry name" value="SUBTILASE"/>
    <property type="match status" value="1"/>
</dbReference>
<dbReference type="InterPro" id="IPR003137">
    <property type="entry name" value="PA_domain"/>
</dbReference>
<dbReference type="GO" id="GO:0004252">
    <property type="term" value="F:serine-type endopeptidase activity"/>
    <property type="evidence" value="ECO:0007669"/>
    <property type="project" value="UniProtKB-UniRule"/>
</dbReference>
<dbReference type="CDD" id="cd07475">
    <property type="entry name" value="Peptidases_S8_C5a_Peptidase"/>
    <property type="match status" value="1"/>
</dbReference>
<feature type="coiled-coil region" evidence="12">
    <location>
        <begin position="90"/>
        <end position="117"/>
    </location>
</feature>
<dbReference type="GO" id="GO:0006508">
    <property type="term" value="P:proteolysis"/>
    <property type="evidence" value="ECO:0007669"/>
    <property type="project" value="UniProtKB-KW"/>
</dbReference>
<evidence type="ECO:0000256" key="2">
    <source>
        <dbReference type="ARBA" id="ARBA00022512"/>
    </source>
</evidence>
<keyword evidence="3" id="KW-0964">Secreted</keyword>
<keyword evidence="7 10" id="KW-0378">Hydrolase</keyword>
<dbReference type="InterPro" id="IPR023828">
    <property type="entry name" value="Peptidase_S8_Ser-AS"/>
</dbReference>
<proteinExistence type="inferred from homology"/>
<dbReference type="PANTHER" id="PTHR43806:SF11">
    <property type="entry name" value="CEREVISIN-RELATED"/>
    <property type="match status" value="1"/>
</dbReference>